<organism evidence="1 2">
    <name type="scientific">Candidatus Magnetoglobus multicellularis str. Araruama</name>
    <dbReference type="NCBI Taxonomy" id="890399"/>
    <lineage>
        <taxon>Bacteria</taxon>
        <taxon>Pseudomonadati</taxon>
        <taxon>Thermodesulfobacteriota</taxon>
        <taxon>Desulfobacteria</taxon>
        <taxon>Desulfobacterales</taxon>
        <taxon>Desulfobacteraceae</taxon>
        <taxon>Candidatus Magnetoglobus</taxon>
    </lineage>
</organism>
<accession>A0A1V1PGJ5</accession>
<name>A0A1V1PGJ5_9BACT</name>
<dbReference type="Proteomes" id="UP000189670">
    <property type="component" value="Unassembled WGS sequence"/>
</dbReference>
<reference evidence="2" key="1">
    <citation type="submission" date="2012-11" db="EMBL/GenBank/DDBJ databases">
        <authorList>
            <person name="Lucero-Rivera Y.E."/>
            <person name="Tovar-Ramirez D."/>
        </authorList>
    </citation>
    <scope>NUCLEOTIDE SEQUENCE [LARGE SCALE GENOMIC DNA]</scope>
    <source>
        <strain evidence="2">Araruama</strain>
    </source>
</reference>
<protein>
    <submittedName>
        <fullName evidence="1">Uncharacterized protein</fullName>
    </submittedName>
</protein>
<dbReference type="EMBL" id="ATBP01000028">
    <property type="protein sequence ID" value="ETR73987.1"/>
    <property type="molecule type" value="Genomic_DNA"/>
</dbReference>
<dbReference type="AlphaFoldDB" id="A0A1V1PGJ5"/>
<comment type="caution">
    <text evidence="1">The sequence shown here is derived from an EMBL/GenBank/DDBJ whole genome shotgun (WGS) entry which is preliminary data.</text>
</comment>
<evidence type="ECO:0000313" key="2">
    <source>
        <dbReference type="Proteomes" id="UP000189670"/>
    </source>
</evidence>
<gene>
    <name evidence="1" type="ORF">OMM_06624</name>
</gene>
<proteinExistence type="predicted"/>
<evidence type="ECO:0000313" key="1">
    <source>
        <dbReference type="EMBL" id="ETR73987.1"/>
    </source>
</evidence>
<sequence>MVIRKTSKGYEALIERVNKKNNSTVDIGVIDAGKHDESELSVATIAITHEYGLGVPVRSVYRASLAEKKLNWLNYKKNF</sequence>